<evidence type="ECO:0000313" key="1">
    <source>
        <dbReference type="EMBL" id="SVE16123.1"/>
    </source>
</evidence>
<organism evidence="1">
    <name type="scientific">marine metagenome</name>
    <dbReference type="NCBI Taxonomy" id="408172"/>
    <lineage>
        <taxon>unclassified sequences</taxon>
        <taxon>metagenomes</taxon>
        <taxon>ecological metagenomes</taxon>
    </lineage>
</organism>
<reference evidence="1" key="1">
    <citation type="submission" date="2018-05" db="EMBL/GenBank/DDBJ databases">
        <authorList>
            <person name="Lanie J.A."/>
            <person name="Ng W.-L."/>
            <person name="Kazmierczak K.M."/>
            <person name="Andrzejewski T.M."/>
            <person name="Davidsen T.M."/>
            <person name="Wayne K.J."/>
            <person name="Tettelin H."/>
            <person name="Glass J.I."/>
            <person name="Rusch D."/>
            <person name="Podicherti R."/>
            <person name="Tsui H.-C.T."/>
            <person name="Winkler M.E."/>
        </authorList>
    </citation>
    <scope>NUCLEOTIDE SEQUENCE</scope>
</reference>
<dbReference type="AlphaFoldDB" id="A0A383B8H0"/>
<gene>
    <name evidence="1" type="ORF">METZ01_LOCUS468977</name>
</gene>
<feature type="non-terminal residue" evidence="1">
    <location>
        <position position="1"/>
    </location>
</feature>
<feature type="non-terminal residue" evidence="1">
    <location>
        <position position="35"/>
    </location>
</feature>
<name>A0A383B8H0_9ZZZZ</name>
<protein>
    <submittedName>
        <fullName evidence="1">Uncharacterized protein</fullName>
    </submittedName>
</protein>
<sequence length="35" mass="3825">PLATITGLSMVPTVPVLWHVLLSILKTTIVKNLRV</sequence>
<accession>A0A383B8H0</accession>
<dbReference type="EMBL" id="UINC01198248">
    <property type="protein sequence ID" value="SVE16123.1"/>
    <property type="molecule type" value="Genomic_DNA"/>
</dbReference>
<proteinExistence type="predicted"/>